<name>A0A1H7GTT3_RUMAL</name>
<dbReference type="AlphaFoldDB" id="A0A1H7GTT3"/>
<dbReference type="OrthoDB" id="5690804at2"/>
<accession>A0A1H7GTT3</accession>
<dbReference type="EMBL" id="FOAT01000002">
    <property type="protein sequence ID" value="SEK40030.1"/>
    <property type="molecule type" value="Genomic_DNA"/>
</dbReference>
<reference evidence="1 2" key="1">
    <citation type="submission" date="2016-10" db="EMBL/GenBank/DDBJ databases">
        <authorList>
            <person name="de Groot N.N."/>
        </authorList>
    </citation>
    <scope>NUCLEOTIDE SEQUENCE [LARGE SCALE GENOMIC DNA]</scope>
    <source>
        <strain evidence="1 2">KH2T6</strain>
    </source>
</reference>
<sequence length="138" mass="16018">MNKTEIRVEPFVSVNGIKFGTSRDEIWKMLGDPEDSFLKGDDDIETDCYSCYHICYDEDYKFEAIEVVYVDEADIFYDGEKVPETYDELLGFFRSRFDDVEEDGAGFLSVKGSLGVYVEDADEYDTILFARKDYYSDI</sequence>
<gene>
    <name evidence="1" type="ORF">SAMN05216469_102207</name>
</gene>
<dbReference type="RefSeq" id="WP_074829492.1">
    <property type="nucleotide sequence ID" value="NZ_FOAT01000002.1"/>
</dbReference>
<protein>
    <submittedName>
        <fullName evidence="1">Uncharacterized protein</fullName>
    </submittedName>
</protein>
<evidence type="ECO:0000313" key="1">
    <source>
        <dbReference type="EMBL" id="SEK40030.1"/>
    </source>
</evidence>
<dbReference type="Proteomes" id="UP000186015">
    <property type="component" value="Unassembled WGS sequence"/>
</dbReference>
<organism evidence="1 2">
    <name type="scientific">Ruminococcus albus</name>
    <dbReference type="NCBI Taxonomy" id="1264"/>
    <lineage>
        <taxon>Bacteria</taxon>
        <taxon>Bacillati</taxon>
        <taxon>Bacillota</taxon>
        <taxon>Clostridia</taxon>
        <taxon>Eubacteriales</taxon>
        <taxon>Oscillospiraceae</taxon>
        <taxon>Ruminococcus</taxon>
    </lineage>
</organism>
<proteinExistence type="predicted"/>
<evidence type="ECO:0000313" key="2">
    <source>
        <dbReference type="Proteomes" id="UP000186015"/>
    </source>
</evidence>